<dbReference type="Pfam" id="PF08878">
    <property type="entry name" value="HamA"/>
    <property type="match status" value="1"/>
</dbReference>
<dbReference type="Proteomes" id="UP001162907">
    <property type="component" value="Chromosome"/>
</dbReference>
<evidence type="ECO:0000313" key="3">
    <source>
        <dbReference type="Proteomes" id="UP001162907"/>
    </source>
</evidence>
<sequence>MEITDNKESVLPLDLNLYVDGTVDIESSCLTIQKVRAGRRTFLKSDYNGRKLSRYIGGKLPYHYRSPEKIGEDFGAEHDALEMVWSLFAQAPTTPKFQNSHCGEILSSIYLEEVLGYRKLYSKLTLTSSENTNVHKMDGFFVKTDGVEFEYLLVEAKSSILPTDKTKFSGHRHGILKQMLESIDGYGKEDERFDFAKIRDNLSASFSEKEARQIKKDLIPPGPMKCSFLGVAVVNSSTVHCADDDFIVSSVIAYPFEFSAIVVDDLAALARESYHYGKTVMDAIAGN</sequence>
<organism evidence="2 3">
    <name type="scientific">Pseudomonas fitomaticsae</name>
    <dbReference type="NCBI Taxonomy" id="2837969"/>
    <lineage>
        <taxon>Bacteria</taxon>
        <taxon>Pseudomonadati</taxon>
        <taxon>Pseudomonadota</taxon>
        <taxon>Gammaproteobacteria</taxon>
        <taxon>Pseudomonadales</taxon>
        <taxon>Pseudomonadaceae</taxon>
        <taxon>Pseudomonas</taxon>
    </lineage>
</organism>
<reference evidence="2 3" key="1">
    <citation type="journal article" date="2022" name="Int. J. Syst. Evol. Microbiol.">
        <title>Pseudomonas fitomaticsae sp. nov., isolated at Marimurtra Botanical Garden in Blanes, Catalonia, Spain.</title>
        <authorList>
            <person name="Atanasov K.E."/>
            <person name="Galbis D.M."/>
            <person name="Cornado D."/>
            <person name="Serpico A."/>
            <person name="Sanchez G."/>
            <person name="Bosch M."/>
            <person name="Ferrer A."/>
            <person name="Altabella T."/>
        </authorList>
    </citation>
    <scope>NUCLEOTIDE SEQUENCE [LARGE SCALE GENOMIC DNA]</scope>
    <source>
        <strain evidence="2 3">FIT81</strain>
    </source>
</reference>
<dbReference type="InterPro" id="IPR014976">
    <property type="entry name" value="AbpA_HamA_C"/>
</dbReference>
<gene>
    <name evidence="2" type="ORF">KJY40_27645</name>
</gene>
<protein>
    <submittedName>
        <fullName evidence="2">DUF1837 domain-containing protein</fullName>
    </submittedName>
</protein>
<dbReference type="RefSeq" id="WP_230733870.1">
    <property type="nucleotide sequence ID" value="NZ_CP075567.1"/>
</dbReference>
<dbReference type="EMBL" id="CP075567">
    <property type="protein sequence ID" value="UFP99737.1"/>
    <property type="molecule type" value="Genomic_DNA"/>
</dbReference>
<name>A0ABY3Q166_9PSED</name>
<keyword evidence="3" id="KW-1185">Reference proteome</keyword>
<accession>A0ABY3Q166</accession>
<proteinExistence type="predicted"/>
<evidence type="ECO:0000313" key="2">
    <source>
        <dbReference type="EMBL" id="UFP99737.1"/>
    </source>
</evidence>
<evidence type="ECO:0000259" key="1">
    <source>
        <dbReference type="Pfam" id="PF08878"/>
    </source>
</evidence>
<feature type="domain" description="Anti-bacteriophage protein A/HamA C-terminal" evidence="1">
    <location>
        <begin position="46"/>
        <end position="246"/>
    </location>
</feature>